<sequence>MDVARRPPPEMAEKIERAWASLLGQADAIADDITLTLLERDPYWSEQRPDRQADLRASSREHVRSGIRAMAGLGDTDQRATDVWRETGRLRARQGVPMDRVLSAYTQGTRTLWEALLRQGWDEKVQINEHLLVLAGQKLWAALDVQNAVLVEAYRREANRLQRQNLQRQQNFLDGLVEGRGADPEFAREAREALGIGPDEQVVCVVAPFTDPLDEPLRAPEDRLERVGLASHWHVRGGSFFGLVPRGGLTMEQLVGALEPCVAGRVGLAPCADGLAGFATAYQLASRTAESLPRGTQRVVPLTDRLPEVLLAGSPEVVPVLVTETVGALLAQPAPLAQTLLDTLAALLASDGSPTHAAQTLYCHRNTVIYRMKQIESLTGRTVARPKDKFELALGLLATGRPFPG</sequence>
<evidence type="ECO:0000259" key="3">
    <source>
        <dbReference type="Pfam" id="PF14361"/>
    </source>
</evidence>
<proteinExistence type="inferred from homology"/>
<dbReference type="AlphaFoldDB" id="A0A7Z0WSA9"/>
<dbReference type="EMBL" id="MSIF01000003">
    <property type="protein sequence ID" value="OLF12006.1"/>
    <property type="molecule type" value="Genomic_DNA"/>
</dbReference>
<evidence type="ECO:0000313" key="6">
    <source>
        <dbReference type="Proteomes" id="UP000185696"/>
    </source>
</evidence>
<gene>
    <name evidence="5" type="ORF">BLA60_08205</name>
</gene>
<feature type="domain" description="CdaR GGDEF-like" evidence="4">
    <location>
        <begin position="179"/>
        <end position="290"/>
    </location>
</feature>
<comment type="caution">
    <text evidence="5">The sequence shown here is derived from an EMBL/GenBank/DDBJ whole genome shotgun (WGS) entry which is preliminary data.</text>
</comment>
<dbReference type="Pfam" id="PF13556">
    <property type="entry name" value="HTH_30"/>
    <property type="match status" value="1"/>
</dbReference>
<evidence type="ECO:0000256" key="1">
    <source>
        <dbReference type="ARBA" id="ARBA00006754"/>
    </source>
</evidence>
<dbReference type="InterPro" id="IPR042070">
    <property type="entry name" value="PucR_C-HTH_sf"/>
</dbReference>
<dbReference type="InterPro" id="IPR041522">
    <property type="entry name" value="CdaR_GGDEF"/>
</dbReference>
<dbReference type="PANTHER" id="PTHR33744:SF7">
    <property type="entry name" value="PUCR FAMILY TRANSCRIPTIONAL REGULATOR"/>
    <property type="match status" value="1"/>
</dbReference>
<evidence type="ECO:0000259" key="2">
    <source>
        <dbReference type="Pfam" id="PF13556"/>
    </source>
</evidence>
<accession>A0A7Z0WSA9</accession>
<dbReference type="Proteomes" id="UP000185696">
    <property type="component" value="Unassembled WGS sequence"/>
</dbReference>
<evidence type="ECO:0008006" key="7">
    <source>
        <dbReference type="Google" id="ProtNLM"/>
    </source>
</evidence>
<evidence type="ECO:0000313" key="5">
    <source>
        <dbReference type="EMBL" id="OLF12006.1"/>
    </source>
</evidence>
<feature type="domain" description="RsbT co-antagonist protein RsbRD N-terminal" evidence="3">
    <location>
        <begin position="27"/>
        <end position="168"/>
    </location>
</feature>
<dbReference type="Gene3D" id="1.10.10.2840">
    <property type="entry name" value="PucR C-terminal helix-turn-helix domain"/>
    <property type="match status" value="1"/>
</dbReference>
<dbReference type="OrthoDB" id="3196285at2"/>
<dbReference type="Pfam" id="PF17853">
    <property type="entry name" value="GGDEF_2"/>
    <property type="match status" value="1"/>
</dbReference>
<feature type="domain" description="PucR C-terminal helix-turn-helix" evidence="2">
    <location>
        <begin position="340"/>
        <end position="398"/>
    </location>
</feature>
<keyword evidence="6" id="KW-1185">Reference proteome</keyword>
<dbReference type="InterPro" id="IPR025751">
    <property type="entry name" value="RsbRD_N_dom"/>
</dbReference>
<dbReference type="RefSeq" id="WP_075132194.1">
    <property type="nucleotide sequence ID" value="NZ_MSIF01000003.1"/>
</dbReference>
<name>A0A7Z0WSA9_9PSEU</name>
<reference evidence="5 6" key="1">
    <citation type="submission" date="2016-12" db="EMBL/GenBank/DDBJ databases">
        <title>The draft genome sequence of Actinophytocola xinjiangensis.</title>
        <authorList>
            <person name="Wang W."/>
            <person name="Yuan L."/>
        </authorList>
    </citation>
    <scope>NUCLEOTIDE SEQUENCE [LARGE SCALE GENOMIC DNA]</scope>
    <source>
        <strain evidence="5 6">CGMCC 4.4663</strain>
    </source>
</reference>
<organism evidence="5 6">
    <name type="scientific">Actinophytocola xinjiangensis</name>
    <dbReference type="NCBI Taxonomy" id="485602"/>
    <lineage>
        <taxon>Bacteria</taxon>
        <taxon>Bacillati</taxon>
        <taxon>Actinomycetota</taxon>
        <taxon>Actinomycetes</taxon>
        <taxon>Pseudonocardiales</taxon>
        <taxon>Pseudonocardiaceae</taxon>
    </lineage>
</organism>
<evidence type="ECO:0000259" key="4">
    <source>
        <dbReference type="Pfam" id="PF17853"/>
    </source>
</evidence>
<dbReference type="InterPro" id="IPR025736">
    <property type="entry name" value="PucR_C-HTH_dom"/>
</dbReference>
<dbReference type="InterPro" id="IPR051448">
    <property type="entry name" value="CdaR-like_regulators"/>
</dbReference>
<dbReference type="PANTHER" id="PTHR33744">
    <property type="entry name" value="CARBOHYDRATE DIACID REGULATOR"/>
    <property type="match status" value="1"/>
</dbReference>
<dbReference type="Pfam" id="PF14361">
    <property type="entry name" value="RsbRD_N"/>
    <property type="match status" value="1"/>
</dbReference>
<protein>
    <recommendedName>
        <fullName evidence="7">PucR-like helix-turn-helix protein</fullName>
    </recommendedName>
</protein>
<comment type="similarity">
    <text evidence="1">Belongs to the CdaR family.</text>
</comment>